<dbReference type="Proteomes" id="UP000484858">
    <property type="component" value="Unassembled WGS sequence"/>
</dbReference>
<name>A0A829X133_GLUOY</name>
<protein>
    <submittedName>
        <fullName evidence="1">Uncharacterized protein</fullName>
    </submittedName>
</protein>
<evidence type="ECO:0000313" key="1">
    <source>
        <dbReference type="EMBL" id="GEM16782.1"/>
    </source>
</evidence>
<reference evidence="1 2" key="1">
    <citation type="submission" date="2013-04" db="EMBL/GenBank/DDBJ databases">
        <title>Gluconobacter oxydans NBRC 3293 whole genome sequence.</title>
        <authorList>
            <person name="Matsutani M."/>
            <person name="Yakushi T."/>
            <person name="Matsushita K."/>
        </authorList>
    </citation>
    <scope>NUCLEOTIDE SEQUENCE [LARGE SCALE GENOMIC DNA]</scope>
    <source>
        <strain evidence="1 2">NBRC 3293</strain>
    </source>
</reference>
<comment type="caution">
    <text evidence="1">The sequence shown here is derived from an EMBL/GenBank/DDBJ whole genome shotgun (WGS) entry which is preliminary data.</text>
</comment>
<evidence type="ECO:0000313" key="2">
    <source>
        <dbReference type="Proteomes" id="UP000484858"/>
    </source>
</evidence>
<gene>
    <name evidence="1" type="ORF">NBRC3293_1279</name>
</gene>
<accession>A0A829X133</accession>
<proteinExistence type="predicted"/>
<dbReference type="AlphaFoldDB" id="A0A829X133"/>
<organism evidence="1 2">
    <name type="scientific">Gluconobacter oxydans NBRC 3293</name>
    <dbReference type="NCBI Taxonomy" id="1315969"/>
    <lineage>
        <taxon>Bacteria</taxon>
        <taxon>Pseudomonadati</taxon>
        <taxon>Pseudomonadota</taxon>
        <taxon>Alphaproteobacteria</taxon>
        <taxon>Acetobacterales</taxon>
        <taxon>Acetobacteraceae</taxon>
        <taxon>Gluconobacter</taxon>
    </lineage>
</organism>
<sequence length="46" mass="5322">MVRDDVISGNHACLRMKGFGKMAKKNPLHLAMKRVFQMWSEKSDQT</sequence>
<dbReference type="EMBL" id="BARJ01000006">
    <property type="protein sequence ID" value="GEM16782.1"/>
    <property type="molecule type" value="Genomic_DNA"/>
</dbReference>